<reference evidence="15 16" key="1">
    <citation type="journal article" date="2014" name="Genome Biol. Evol.">
        <title>The secreted proteins of Achlya hypogyna and Thraustotheca clavata identify the ancestral oomycete secretome and reveal gene acquisitions by horizontal gene transfer.</title>
        <authorList>
            <person name="Misner I."/>
            <person name="Blouin N."/>
            <person name="Leonard G."/>
            <person name="Richards T.A."/>
            <person name="Lane C.E."/>
        </authorList>
    </citation>
    <scope>NUCLEOTIDE SEQUENCE [LARGE SCALE GENOMIC DNA]</scope>
    <source>
        <strain evidence="15 16">ATCC 48635</strain>
    </source>
</reference>
<feature type="transmembrane region" description="Helical" evidence="13">
    <location>
        <begin position="868"/>
        <end position="887"/>
    </location>
</feature>
<dbReference type="InterPro" id="IPR005821">
    <property type="entry name" value="Ion_trans_dom"/>
</dbReference>
<organism evidence="15 16">
    <name type="scientific">Achlya hypogyna</name>
    <name type="common">Oomycete</name>
    <name type="synonym">Protoachlya hypogyna</name>
    <dbReference type="NCBI Taxonomy" id="1202772"/>
    <lineage>
        <taxon>Eukaryota</taxon>
        <taxon>Sar</taxon>
        <taxon>Stramenopiles</taxon>
        <taxon>Oomycota</taxon>
        <taxon>Saprolegniomycetes</taxon>
        <taxon>Saprolegniales</taxon>
        <taxon>Achlyaceae</taxon>
        <taxon>Achlya</taxon>
    </lineage>
</organism>
<keyword evidence="16" id="KW-1185">Reference proteome</keyword>
<dbReference type="GO" id="GO:0098703">
    <property type="term" value="P:calcium ion import across plasma membrane"/>
    <property type="evidence" value="ECO:0007669"/>
    <property type="project" value="TreeGrafter"/>
</dbReference>
<dbReference type="SMART" id="SM00248">
    <property type="entry name" value="ANK"/>
    <property type="match status" value="8"/>
</dbReference>
<feature type="transmembrane region" description="Helical" evidence="13">
    <location>
        <begin position="1052"/>
        <end position="1073"/>
    </location>
</feature>
<dbReference type="InterPro" id="IPR002110">
    <property type="entry name" value="Ankyrin_rpt"/>
</dbReference>
<evidence type="ECO:0000256" key="1">
    <source>
        <dbReference type="ARBA" id="ARBA00004651"/>
    </source>
</evidence>
<evidence type="ECO:0000256" key="11">
    <source>
        <dbReference type="ARBA" id="ARBA00023303"/>
    </source>
</evidence>
<keyword evidence="6" id="KW-0677">Repeat</keyword>
<keyword evidence="12" id="KW-0040">ANK repeat</keyword>
<dbReference type="Pfam" id="PF00520">
    <property type="entry name" value="Ion_trans"/>
    <property type="match status" value="1"/>
</dbReference>
<sequence length="1371" mass="146781">MQLPLLPMRPTDVDDAEYLGLPMVDLVRHGLTGLVFQRLESPTVPDADFFATSAGLNVLTAAVVHGRAGVVAKLLHELDCSRLPDYAYAPVYYAVKGNYEGMLGVLRACIPNCQFNVPVVRAQCHFRLDMHVQNGENALCAAAASGSAGIMEQILSSGIDANGTNEAGESLLYIAAASGNVAVVELLLRSGAAVDQPSQVCEELLEACTTPKLRSLFEAEAALRRDCPVHRLVTQGDPARLLAWLAAHGGSAVASRDDHGRTAPMVAALVGKATMLEILLPHCDEAILANTDADGFSALDLALRRPIQCKHDAAPQLNAETLRCIELLGGAAKASFGPPGASCSHSVAEVNLGALAAARQWDAVETQLHCLLSESDLSARSAEVPPHAQEPANGAVQGHAVVHYLCVYEMVDLFRMLASQEAFDPHLATSDGAYPLYLAATKPSLHMVRRLVRAGADPGLLLEARHPHYERHRDGQLQLVADAGCRAFLEAQSALRARWPLFHLARARSDDAVRQYEAAGQSPLHVALLERLPVPLFRALVHACGADGCLNRPDNNHETPLMLAVARGMGDHARCLMDAGANTDAASGDGRTPLMVAALQAPSALQAAVAAGIGVHQSCLPPGIDWASPDLGAALQHPPSVCAVQGGASADCANAFAKVRRQLSTAERIVGDLLACCADVRTTDAKGRSVLELVELRLASEEPAAQRVLLRVQQQILQETELRARSRDHRRQLARSLAHVATEEAFAGNGFRKAVAYSPELARAFLTDCVDMDRRFVRFQHLQLVYGASVKESALYAIMHDRAAADKREVLARCLDHAVVRRVLAVKWELFARRKYLEGLLQYGLLLVTMTLSAITFDGAAIDNPVEVDVVLGTVAIVFTTTAMALLQGLRPTVLQRLAVAAAGRDDAAAKCLARRGLVAATVVITAVVAFAAVQAVYAARLEAYYPVVNNVVLAGTAATFVVTECRQWRVEGAAAYFASGLNRAQLFVYVLIVVYFAPMKLGFFGSVQLPVQIGVGGVATIFLWVVSLEFLEVVPSANHLLPLIGNLMGDIRNFAILLAVFQLGVSCTYYQIFVGKGDAAFDSLPQAFFSAYCVLFGQLPTASLDSLPVTDAGGRFLYGFTVLLMMFHAAAVVIILMNLLIASMNKTVDDGLESAQTQALHTYARAILRIELLMNLSRADTSALMYVATDAAEAPLLATNATLHPLFTEPVPKVSLELSAAHEAELQVHVEATEASRAAVEALKTAVLECFDGVGASISALEHYTSEDVATVYSKELVAVEAARQLLQARLALVRGRRAAALVACQSGVRDILSPFVRAMGDTHGRCSLLYARLHRTDLYEKAATAQRDILRLFDAAIDSAEKSDATSLA</sequence>
<feature type="transmembrane region" description="Helical" evidence="13">
    <location>
        <begin position="975"/>
        <end position="998"/>
    </location>
</feature>
<name>A0A1V9YT84_ACHHY</name>
<keyword evidence="9" id="KW-0406">Ion transport</keyword>
<evidence type="ECO:0000256" key="3">
    <source>
        <dbReference type="ARBA" id="ARBA00022475"/>
    </source>
</evidence>
<evidence type="ECO:0000256" key="6">
    <source>
        <dbReference type="ARBA" id="ARBA00022737"/>
    </source>
</evidence>
<feature type="transmembrane region" description="Helical" evidence="13">
    <location>
        <begin position="944"/>
        <end position="963"/>
    </location>
</feature>
<feature type="repeat" description="ANK" evidence="12">
    <location>
        <begin position="167"/>
        <end position="199"/>
    </location>
</feature>
<evidence type="ECO:0000256" key="8">
    <source>
        <dbReference type="ARBA" id="ARBA00022989"/>
    </source>
</evidence>
<feature type="repeat" description="ANK" evidence="12">
    <location>
        <begin position="134"/>
        <end position="166"/>
    </location>
</feature>
<dbReference type="PANTHER" id="PTHR10582:SF2">
    <property type="entry name" value="INACTIVE"/>
    <property type="match status" value="1"/>
</dbReference>
<evidence type="ECO:0000256" key="9">
    <source>
        <dbReference type="ARBA" id="ARBA00023065"/>
    </source>
</evidence>
<keyword evidence="10 13" id="KW-0472">Membrane</keyword>
<feature type="transmembrane region" description="Helical" evidence="13">
    <location>
        <begin position="1117"/>
        <end position="1142"/>
    </location>
</feature>
<evidence type="ECO:0000313" key="16">
    <source>
        <dbReference type="Proteomes" id="UP000243579"/>
    </source>
</evidence>
<comment type="caution">
    <text evidence="15">The sequence shown here is derived from an EMBL/GenBank/DDBJ whole genome shotgun (WGS) entry which is preliminary data.</text>
</comment>
<dbReference type="OrthoDB" id="194358at2759"/>
<dbReference type="PROSITE" id="PS50297">
    <property type="entry name" value="ANK_REP_REGION"/>
    <property type="match status" value="2"/>
</dbReference>
<evidence type="ECO:0000256" key="4">
    <source>
        <dbReference type="ARBA" id="ARBA00022568"/>
    </source>
</evidence>
<proteinExistence type="predicted"/>
<keyword evidence="8 13" id="KW-1133">Transmembrane helix</keyword>
<evidence type="ECO:0000259" key="14">
    <source>
        <dbReference type="Pfam" id="PF00520"/>
    </source>
</evidence>
<keyword evidence="11" id="KW-0407">Ion channel</keyword>
<evidence type="ECO:0000256" key="7">
    <source>
        <dbReference type="ARBA" id="ARBA00022837"/>
    </source>
</evidence>
<dbReference type="Proteomes" id="UP000243579">
    <property type="component" value="Unassembled WGS sequence"/>
</dbReference>
<dbReference type="SUPFAM" id="SSF48403">
    <property type="entry name" value="Ankyrin repeat"/>
    <property type="match status" value="2"/>
</dbReference>
<gene>
    <name evidence="15" type="ORF">ACHHYP_06612</name>
</gene>
<protein>
    <recommendedName>
        <fullName evidence="14">Ion transport domain-containing protein</fullName>
    </recommendedName>
</protein>
<dbReference type="InterPro" id="IPR024862">
    <property type="entry name" value="TRPV"/>
</dbReference>
<evidence type="ECO:0000256" key="13">
    <source>
        <dbReference type="SAM" id="Phobius"/>
    </source>
</evidence>
<comment type="subcellular location">
    <subcellularLocation>
        <location evidence="1">Cell membrane</location>
        <topology evidence="1">Multi-pass membrane protein</topology>
    </subcellularLocation>
</comment>
<keyword evidence="5 13" id="KW-0812">Transmembrane</keyword>
<dbReference type="STRING" id="1202772.A0A1V9YT84"/>
<feature type="repeat" description="ANK" evidence="12">
    <location>
        <begin position="431"/>
        <end position="457"/>
    </location>
</feature>
<accession>A0A1V9YT84</accession>
<keyword evidence="7" id="KW-0106">Calcium</keyword>
<dbReference type="PROSITE" id="PS50088">
    <property type="entry name" value="ANK_REPEAT"/>
    <property type="match status" value="4"/>
</dbReference>
<keyword evidence="3" id="KW-1003">Cell membrane</keyword>
<keyword evidence="4" id="KW-0109">Calcium transport</keyword>
<evidence type="ECO:0000256" key="10">
    <source>
        <dbReference type="ARBA" id="ARBA00023136"/>
    </source>
</evidence>
<dbReference type="InterPro" id="IPR036770">
    <property type="entry name" value="Ankyrin_rpt-contain_sf"/>
</dbReference>
<feature type="transmembrane region" description="Helical" evidence="13">
    <location>
        <begin position="1010"/>
        <end position="1032"/>
    </location>
</feature>
<feature type="domain" description="Ion transport" evidence="14">
    <location>
        <begin position="948"/>
        <end position="1151"/>
    </location>
</feature>
<keyword evidence="2" id="KW-0813">Transport</keyword>
<evidence type="ECO:0000313" key="15">
    <source>
        <dbReference type="EMBL" id="OQR88820.1"/>
    </source>
</evidence>
<feature type="transmembrane region" description="Helical" evidence="13">
    <location>
        <begin position="918"/>
        <end position="938"/>
    </location>
</feature>
<evidence type="ECO:0000256" key="2">
    <source>
        <dbReference type="ARBA" id="ARBA00022448"/>
    </source>
</evidence>
<dbReference type="GO" id="GO:0005216">
    <property type="term" value="F:monoatomic ion channel activity"/>
    <property type="evidence" value="ECO:0007669"/>
    <property type="project" value="InterPro"/>
</dbReference>
<dbReference type="GO" id="GO:0005886">
    <property type="term" value="C:plasma membrane"/>
    <property type="evidence" value="ECO:0007669"/>
    <property type="project" value="UniProtKB-SubCell"/>
</dbReference>
<evidence type="ECO:0000256" key="12">
    <source>
        <dbReference type="PROSITE-ProRule" id="PRU00023"/>
    </source>
</evidence>
<dbReference type="EMBL" id="JNBR01001066">
    <property type="protein sequence ID" value="OQR88820.1"/>
    <property type="molecule type" value="Genomic_DNA"/>
</dbReference>
<feature type="repeat" description="ANK" evidence="12">
    <location>
        <begin position="556"/>
        <end position="588"/>
    </location>
</feature>
<dbReference type="Gene3D" id="1.25.40.20">
    <property type="entry name" value="Ankyrin repeat-containing domain"/>
    <property type="match status" value="4"/>
</dbReference>
<evidence type="ECO:0000256" key="5">
    <source>
        <dbReference type="ARBA" id="ARBA00022692"/>
    </source>
</evidence>
<dbReference type="PANTHER" id="PTHR10582">
    <property type="entry name" value="TRANSIENT RECEPTOR POTENTIAL ION CHANNEL PROTEIN"/>
    <property type="match status" value="1"/>
</dbReference>
<dbReference type="Pfam" id="PF12796">
    <property type="entry name" value="Ank_2"/>
    <property type="match status" value="2"/>
</dbReference>